<dbReference type="Proteomes" id="UP001234216">
    <property type="component" value="Unassembled WGS sequence"/>
</dbReference>
<protein>
    <submittedName>
        <fullName evidence="1">Ketosteroid isomerase-like protein</fullName>
    </submittedName>
</protein>
<reference evidence="1" key="1">
    <citation type="submission" date="2023-07" db="EMBL/GenBank/DDBJ databases">
        <title>Comparative genomics of wheat-associated soil bacteria to identify genetic determinants of phenazine resistance.</title>
        <authorList>
            <person name="Mouncey N."/>
        </authorList>
    </citation>
    <scope>NUCLEOTIDE SEQUENCE</scope>
    <source>
        <strain evidence="1">V4I22</strain>
    </source>
</reference>
<name>A0AAW8FSK6_9ACTN</name>
<evidence type="ECO:0000313" key="2">
    <source>
        <dbReference type="Proteomes" id="UP001234216"/>
    </source>
</evidence>
<gene>
    <name evidence="1" type="ORF">QFZ22_008898</name>
</gene>
<sequence>MDGTRTFFLHTPVRDGRLTRYHLYEETCAVARAHFGD</sequence>
<comment type="caution">
    <text evidence="1">The sequence shown here is derived from an EMBL/GenBank/DDBJ whole genome shotgun (WGS) entry which is preliminary data.</text>
</comment>
<dbReference type="AlphaFoldDB" id="A0AAW8FSK6"/>
<keyword evidence="1" id="KW-0413">Isomerase</keyword>
<evidence type="ECO:0000313" key="1">
    <source>
        <dbReference type="EMBL" id="MDQ0912913.1"/>
    </source>
</evidence>
<accession>A0AAW8FSK6</accession>
<dbReference type="EMBL" id="JAUSZV010000005">
    <property type="protein sequence ID" value="MDQ0912913.1"/>
    <property type="molecule type" value="Genomic_DNA"/>
</dbReference>
<dbReference type="GO" id="GO:0016853">
    <property type="term" value="F:isomerase activity"/>
    <property type="evidence" value="ECO:0007669"/>
    <property type="project" value="UniProtKB-KW"/>
</dbReference>
<proteinExistence type="predicted"/>
<organism evidence="1 2">
    <name type="scientific">Streptomyces canus</name>
    <dbReference type="NCBI Taxonomy" id="58343"/>
    <lineage>
        <taxon>Bacteria</taxon>
        <taxon>Bacillati</taxon>
        <taxon>Actinomycetota</taxon>
        <taxon>Actinomycetes</taxon>
        <taxon>Kitasatosporales</taxon>
        <taxon>Streptomycetaceae</taxon>
        <taxon>Streptomyces</taxon>
        <taxon>Streptomyces aurantiacus group</taxon>
    </lineage>
</organism>